<dbReference type="Proteomes" id="UP000051529">
    <property type="component" value="Unassembled WGS sequence"/>
</dbReference>
<evidence type="ECO:0000313" key="2">
    <source>
        <dbReference type="Proteomes" id="UP000051529"/>
    </source>
</evidence>
<name>A0A0R2KSZ9_LACAM</name>
<dbReference type="AlphaFoldDB" id="A0A0R2KSZ9"/>
<gene>
    <name evidence="1" type="ORF">IV44_GL001406</name>
</gene>
<proteinExistence type="predicted"/>
<comment type="caution">
    <text evidence="1">The sequence shown here is derived from an EMBL/GenBank/DDBJ whole genome shotgun (WGS) entry which is preliminary data.</text>
</comment>
<protein>
    <submittedName>
        <fullName evidence="1">Uncharacterized protein</fullName>
    </submittedName>
</protein>
<reference evidence="1 2" key="1">
    <citation type="journal article" date="2015" name="Genome Announc.">
        <title>Expanding the biotechnology potential of lactobacilli through comparative genomics of 213 strains and associated genera.</title>
        <authorList>
            <person name="Sun Z."/>
            <person name="Harris H.M."/>
            <person name="McCann A."/>
            <person name="Guo C."/>
            <person name="Argimon S."/>
            <person name="Zhang W."/>
            <person name="Yang X."/>
            <person name="Jeffery I.B."/>
            <person name="Cooney J.C."/>
            <person name="Kagawa T.F."/>
            <person name="Liu W."/>
            <person name="Song Y."/>
            <person name="Salvetti E."/>
            <person name="Wrobel A."/>
            <person name="Rasinkangas P."/>
            <person name="Parkhill J."/>
            <person name="Rea M.C."/>
            <person name="O'Sullivan O."/>
            <person name="Ritari J."/>
            <person name="Douillard F.P."/>
            <person name="Paul Ross R."/>
            <person name="Yang R."/>
            <person name="Briner A.E."/>
            <person name="Felis G.E."/>
            <person name="de Vos W.M."/>
            <person name="Barrangou R."/>
            <person name="Klaenhammer T.R."/>
            <person name="Caufield P.W."/>
            <person name="Cui Y."/>
            <person name="Zhang H."/>
            <person name="O'Toole P.W."/>
        </authorList>
    </citation>
    <scope>NUCLEOTIDE SEQUENCE [LARGE SCALE GENOMIC DNA]</scope>
    <source>
        <strain evidence="1 2">DSM 16698</strain>
    </source>
</reference>
<organism evidence="1 2">
    <name type="scientific">Lactobacillus amylovorus subsp. animalium DSM 16698</name>
    <dbReference type="NCBI Taxonomy" id="695563"/>
    <lineage>
        <taxon>Bacteria</taxon>
        <taxon>Bacillati</taxon>
        <taxon>Bacillota</taxon>
        <taxon>Bacilli</taxon>
        <taxon>Lactobacillales</taxon>
        <taxon>Lactobacillaceae</taxon>
        <taxon>Lactobacillus</taxon>
        <taxon>Lactobacillus amylovorus subsp. animalium</taxon>
    </lineage>
</organism>
<accession>A0A0R2KSZ9</accession>
<dbReference type="PATRIC" id="fig|695563.3.peg.1470"/>
<dbReference type="EMBL" id="JQBQ01000005">
    <property type="protein sequence ID" value="KRN92691.1"/>
    <property type="molecule type" value="Genomic_DNA"/>
</dbReference>
<dbReference type="RefSeq" id="WP_056985092.1">
    <property type="nucleotide sequence ID" value="NZ_JQBQ01000005.1"/>
</dbReference>
<evidence type="ECO:0000313" key="1">
    <source>
        <dbReference type="EMBL" id="KRN92691.1"/>
    </source>
</evidence>
<sequence>MDKSKKEEFMKSWQLFKSIGPTILSKIEEGQNGYYIELVSFQDFMTVLNFLGQMAAQFNVDYCYEEGNEYKIETYDYQITVIDFDINWKNRSTHYI</sequence>